<dbReference type="EMBL" id="JAUJYO010000021">
    <property type="protein sequence ID" value="KAK1283932.1"/>
    <property type="molecule type" value="Genomic_DNA"/>
</dbReference>
<accession>A0AAV9C5C4</accession>
<evidence type="ECO:0000256" key="1">
    <source>
        <dbReference type="SAM" id="Phobius"/>
    </source>
</evidence>
<reference evidence="2" key="1">
    <citation type="journal article" date="2023" name="Nat. Commun.">
        <title>Diploid and tetraploid genomes of Acorus and the evolution of monocots.</title>
        <authorList>
            <person name="Ma L."/>
            <person name="Liu K.W."/>
            <person name="Li Z."/>
            <person name="Hsiao Y.Y."/>
            <person name="Qi Y."/>
            <person name="Fu T."/>
            <person name="Tang G.D."/>
            <person name="Zhang D."/>
            <person name="Sun W.H."/>
            <person name="Liu D.K."/>
            <person name="Li Y."/>
            <person name="Chen G.Z."/>
            <person name="Liu X.D."/>
            <person name="Liao X.Y."/>
            <person name="Jiang Y.T."/>
            <person name="Yu X."/>
            <person name="Hao Y."/>
            <person name="Huang J."/>
            <person name="Zhao X.W."/>
            <person name="Ke S."/>
            <person name="Chen Y.Y."/>
            <person name="Wu W.L."/>
            <person name="Hsu J.L."/>
            <person name="Lin Y.F."/>
            <person name="Huang M.D."/>
            <person name="Li C.Y."/>
            <person name="Huang L."/>
            <person name="Wang Z.W."/>
            <person name="Zhao X."/>
            <person name="Zhong W.Y."/>
            <person name="Peng D.H."/>
            <person name="Ahmad S."/>
            <person name="Lan S."/>
            <person name="Zhang J.S."/>
            <person name="Tsai W.C."/>
            <person name="Van de Peer Y."/>
            <person name="Liu Z.J."/>
        </authorList>
    </citation>
    <scope>NUCLEOTIDE SEQUENCE</scope>
    <source>
        <strain evidence="2">CP</strain>
    </source>
</reference>
<gene>
    <name evidence="2" type="ORF">QJS10_CPB21g01536</name>
</gene>
<dbReference type="Pfam" id="PF03140">
    <property type="entry name" value="DUF247"/>
    <property type="match status" value="1"/>
</dbReference>
<feature type="transmembrane region" description="Helical" evidence="1">
    <location>
        <begin position="106"/>
        <end position="123"/>
    </location>
</feature>
<proteinExistence type="predicted"/>
<dbReference type="AlphaFoldDB" id="A0AAV9C5C4"/>
<keyword evidence="3" id="KW-1185">Reference proteome</keyword>
<organism evidence="2 3">
    <name type="scientific">Acorus calamus</name>
    <name type="common">Sweet flag</name>
    <dbReference type="NCBI Taxonomy" id="4465"/>
    <lineage>
        <taxon>Eukaryota</taxon>
        <taxon>Viridiplantae</taxon>
        <taxon>Streptophyta</taxon>
        <taxon>Embryophyta</taxon>
        <taxon>Tracheophyta</taxon>
        <taxon>Spermatophyta</taxon>
        <taxon>Magnoliopsida</taxon>
        <taxon>Liliopsida</taxon>
        <taxon>Acoraceae</taxon>
        <taxon>Acorus</taxon>
    </lineage>
</organism>
<keyword evidence="1" id="KW-1133">Transmembrane helix</keyword>
<keyword evidence="1" id="KW-0812">Transmembrane</keyword>
<evidence type="ECO:0000313" key="3">
    <source>
        <dbReference type="Proteomes" id="UP001180020"/>
    </source>
</evidence>
<name>A0AAV9C5C4_ACOCL</name>
<sequence>MKTALPQPHCLRAVLPDAKGDITFYAVLMDSLIDTPTDVNVLHREGVLRIGLSSEKEAAQFFNSLCKEVIYERSQSKLFIDLNRYCDSKWHRWRTVLARDYFSSPWAAISVLAAFILLLLTLLQTVYTMNRLGAANGGCDSVHGPLITGPSHRTVGLRLEERSQGVCGGECR</sequence>
<evidence type="ECO:0000313" key="2">
    <source>
        <dbReference type="EMBL" id="KAK1283932.1"/>
    </source>
</evidence>
<protein>
    <submittedName>
        <fullName evidence="2">Uncharacterized protein</fullName>
    </submittedName>
</protein>
<dbReference type="PANTHER" id="PTHR31170:SF25">
    <property type="entry name" value="BNAA09G04570D PROTEIN"/>
    <property type="match status" value="1"/>
</dbReference>
<reference evidence="2" key="2">
    <citation type="submission" date="2023-06" db="EMBL/GenBank/DDBJ databases">
        <authorList>
            <person name="Ma L."/>
            <person name="Liu K.-W."/>
            <person name="Li Z."/>
            <person name="Hsiao Y.-Y."/>
            <person name="Qi Y."/>
            <person name="Fu T."/>
            <person name="Tang G."/>
            <person name="Zhang D."/>
            <person name="Sun W.-H."/>
            <person name="Liu D.-K."/>
            <person name="Li Y."/>
            <person name="Chen G.-Z."/>
            <person name="Liu X.-D."/>
            <person name="Liao X.-Y."/>
            <person name="Jiang Y.-T."/>
            <person name="Yu X."/>
            <person name="Hao Y."/>
            <person name="Huang J."/>
            <person name="Zhao X.-W."/>
            <person name="Ke S."/>
            <person name="Chen Y.-Y."/>
            <person name="Wu W.-L."/>
            <person name="Hsu J.-L."/>
            <person name="Lin Y.-F."/>
            <person name="Huang M.-D."/>
            <person name="Li C.-Y."/>
            <person name="Huang L."/>
            <person name="Wang Z.-W."/>
            <person name="Zhao X."/>
            <person name="Zhong W.-Y."/>
            <person name="Peng D.-H."/>
            <person name="Ahmad S."/>
            <person name="Lan S."/>
            <person name="Zhang J.-S."/>
            <person name="Tsai W.-C."/>
            <person name="Van De Peer Y."/>
            <person name="Liu Z.-J."/>
        </authorList>
    </citation>
    <scope>NUCLEOTIDE SEQUENCE</scope>
    <source>
        <strain evidence="2">CP</strain>
        <tissue evidence="2">Leaves</tissue>
    </source>
</reference>
<dbReference type="InterPro" id="IPR004158">
    <property type="entry name" value="DUF247_pln"/>
</dbReference>
<dbReference type="Proteomes" id="UP001180020">
    <property type="component" value="Unassembled WGS sequence"/>
</dbReference>
<comment type="caution">
    <text evidence="2">The sequence shown here is derived from an EMBL/GenBank/DDBJ whole genome shotgun (WGS) entry which is preliminary data.</text>
</comment>
<dbReference type="PANTHER" id="PTHR31170">
    <property type="entry name" value="BNAC04G53230D PROTEIN"/>
    <property type="match status" value="1"/>
</dbReference>
<keyword evidence="1" id="KW-0472">Membrane</keyword>